<evidence type="ECO:0000256" key="1">
    <source>
        <dbReference type="SAM" id="MobiDB-lite"/>
    </source>
</evidence>
<dbReference type="EC" id="2.3.-.-" evidence="4"/>
<feature type="transmembrane region" description="Helical" evidence="2">
    <location>
        <begin position="221"/>
        <end position="244"/>
    </location>
</feature>
<feature type="transmembrane region" description="Helical" evidence="2">
    <location>
        <begin position="323"/>
        <end position="342"/>
    </location>
</feature>
<keyword evidence="4" id="KW-0012">Acyltransferase</keyword>
<dbReference type="PANTHER" id="PTHR23028:SF53">
    <property type="entry name" value="ACYL_TRANSF_3 DOMAIN-CONTAINING PROTEIN"/>
    <property type="match status" value="1"/>
</dbReference>
<feature type="region of interest" description="Disordered" evidence="1">
    <location>
        <begin position="418"/>
        <end position="438"/>
    </location>
</feature>
<evidence type="ECO:0000313" key="4">
    <source>
        <dbReference type="EMBL" id="MFI6501687.1"/>
    </source>
</evidence>
<dbReference type="GO" id="GO:0016746">
    <property type="term" value="F:acyltransferase activity"/>
    <property type="evidence" value="ECO:0007669"/>
    <property type="project" value="UniProtKB-KW"/>
</dbReference>
<organism evidence="4 5">
    <name type="scientific">Nonomuraea typhae</name>
    <dbReference type="NCBI Taxonomy" id="2603600"/>
    <lineage>
        <taxon>Bacteria</taxon>
        <taxon>Bacillati</taxon>
        <taxon>Actinomycetota</taxon>
        <taxon>Actinomycetes</taxon>
        <taxon>Streptosporangiales</taxon>
        <taxon>Streptosporangiaceae</taxon>
        <taxon>Nonomuraea</taxon>
    </lineage>
</organism>
<feature type="transmembrane region" description="Helical" evidence="2">
    <location>
        <begin position="354"/>
        <end position="374"/>
    </location>
</feature>
<dbReference type="InterPro" id="IPR002656">
    <property type="entry name" value="Acyl_transf_3_dom"/>
</dbReference>
<feature type="transmembrane region" description="Helical" evidence="2">
    <location>
        <begin position="141"/>
        <end position="160"/>
    </location>
</feature>
<dbReference type="Proteomes" id="UP001612741">
    <property type="component" value="Unassembled WGS sequence"/>
</dbReference>
<dbReference type="EMBL" id="JBITGY010000008">
    <property type="protein sequence ID" value="MFI6501687.1"/>
    <property type="molecule type" value="Genomic_DNA"/>
</dbReference>
<accession>A0ABW7Z0I0</accession>
<feature type="transmembrane region" description="Helical" evidence="2">
    <location>
        <begin position="256"/>
        <end position="273"/>
    </location>
</feature>
<feature type="transmembrane region" description="Helical" evidence="2">
    <location>
        <begin position="101"/>
        <end position="120"/>
    </location>
</feature>
<evidence type="ECO:0000259" key="3">
    <source>
        <dbReference type="Pfam" id="PF01757"/>
    </source>
</evidence>
<dbReference type="Pfam" id="PF01757">
    <property type="entry name" value="Acyl_transf_3"/>
    <property type="match status" value="1"/>
</dbReference>
<feature type="transmembrane region" description="Helical" evidence="2">
    <location>
        <begin position="71"/>
        <end position="89"/>
    </location>
</feature>
<keyword evidence="2" id="KW-1133">Transmembrane helix</keyword>
<keyword evidence="4" id="KW-0808">Transferase</keyword>
<evidence type="ECO:0000256" key="2">
    <source>
        <dbReference type="SAM" id="Phobius"/>
    </source>
</evidence>
<feature type="transmembrane region" description="Helical" evidence="2">
    <location>
        <begin position="197"/>
        <end position="214"/>
    </location>
</feature>
<feature type="compositionally biased region" description="Low complexity" evidence="1">
    <location>
        <begin position="429"/>
        <end position="438"/>
    </location>
</feature>
<comment type="caution">
    <text evidence="4">The sequence shown here is derived from an EMBL/GenBank/DDBJ whole genome shotgun (WGS) entry which is preliminary data.</text>
</comment>
<keyword evidence="2" id="KW-0472">Membrane</keyword>
<feature type="region of interest" description="Disordered" evidence="1">
    <location>
        <begin position="1"/>
        <end position="59"/>
    </location>
</feature>
<reference evidence="4 5" key="1">
    <citation type="submission" date="2024-10" db="EMBL/GenBank/DDBJ databases">
        <title>The Natural Products Discovery Center: Release of the First 8490 Sequenced Strains for Exploring Actinobacteria Biosynthetic Diversity.</title>
        <authorList>
            <person name="Kalkreuter E."/>
            <person name="Kautsar S.A."/>
            <person name="Yang D."/>
            <person name="Bader C.D."/>
            <person name="Teijaro C.N."/>
            <person name="Fluegel L."/>
            <person name="Davis C.M."/>
            <person name="Simpson J.R."/>
            <person name="Lauterbach L."/>
            <person name="Steele A.D."/>
            <person name="Gui C."/>
            <person name="Meng S."/>
            <person name="Li G."/>
            <person name="Viehrig K."/>
            <person name="Ye F."/>
            <person name="Su P."/>
            <person name="Kiefer A.F."/>
            <person name="Nichols A."/>
            <person name="Cepeda A.J."/>
            <person name="Yan W."/>
            <person name="Fan B."/>
            <person name="Jiang Y."/>
            <person name="Adhikari A."/>
            <person name="Zheng C.-J."/>
            <person name="Schuster L."/>
            <person name="Cowan T.M."/>
            <person name="Smanski M.J."/>
            <person name="Chevrette M.G."/>
            <person name="De Carvalho L.P.S."/>
            <person name="Shen B."/>
        </authorList>
    </citation>
    <scope>NUCLEOTIDE SEQUENCE [LARGE SCALE GENOMIC DNA]</scope>
    <source>
        <strain evidence="4 5">NPDC050545</strain>
    </source>
</reference>
<gene>
    <name evidence="4" type="ORF">ACIBG2_30205</name>
</gene>
<dbReference type="InterPro" id="IPR050879">
    <property type="entry name" value="Acyltransferase_3"/>
</dbReference>
<protein>
    <submittedName>
        <fullName evidence="4">Acyltransferase family protein</fullName>
        <ecNumber evidence="4">2.3.-.-</ecNumber>
    </submittedName>
</protein>
<name>A0ABW7Z0I0_9ACTN</name>
<keyword evidence="5" id="KW-1185">Reference proteome</keyword>
<evidence type="ECO:0000313" key="5">
    <source>
        <dbReference type="Proteomes" id="UP001612741"/>
    </source>
</evidence>
<feature type="domain" description="Acyltransferase 3" evidence="3">
    <location>
        <begin position="63"/>
        <end position="401"/>
    </location>
</feature>
<dbReference type="PANTHER" id="PTHR23028">
    <property type="entry name" value="ACETYLTRANSFERASE"/>
    <property type="match status" value="1"/>
</dbReference>
<proteinExistence type="predicted"/>
<feature type="transmembrane region" description="Helical" evidence="2">
    <location>
        <begin position="386"/>
        <end position="408"/>
    </location>
</feature>
<dbReference type="RefSeq" id="WP_397086427.1">
    <property type="nucleotide sequence ID" value="NZ_JBITGY010000008.1"/>
</dbReference>
<feature type="transmembrane region" description="Helical" evidence="2">
    <location>
        <begin position="285"/>
        <end position="303"/>
    </location>
</feature>
<sequence>MRKPPEDKLVYGTPGTGRRSPARPEPADGLKPVGAPEPVGALEPVGAPEPVGASEPGGGGRDAALDGIRGLAALGVWLLHVGGNTGVIYRDGMFAWMTTRLGIAVPIFFLLSGLLLFRPWAKAFIEGGRAPSTPRYLWRRLLRVFPAYWLVTALALWAWSSLDGYGWATWMLMLQNYTSQGQAPDGLYQMWTMPIELAFYLALPILAWLLGLWARRGNRPVRLLGGIAVLPVISIATVVAAHVWDQPQLALWLPHHLIYFAAGMAIAVLSVWIKESRAVDALAPQLLVLAVLLYAMLSTELAGPRTLSLPSMSQSLWRMTLETAVAVLVVAPFALAPGTGALRHRVLGNPVSAYLGRISYSVFLWHVPVITLYYKVTDAEPFNGNFWPVAAFTLIGTLLVGAGSYHLVEESALRLSGRRRAPAPPPAPEAGAPAAPAR</sequence>
<keyword evidence="2" id="KW-0812">Transmembrane</keyword>